<evidence type="ECO:0000313" key="2">
    <source>
        <dbReference type="Proteomes" id="UP000887116"/>
    </source>
</evidence>
<sequence length="192" mass="22618">MVAKKLPPLSCPTALRQEITAAMRPISFEVWHWILDHLKYIKWEGKRSKIPLSWKSDGTINRINTADNIIQSPDLEIETRFTLAYAASTVITSLPNNSFLQLIHIIICQKILPGWRDFDYVNLLRRFWRESPERCKEHVRRDRIFEILTLILEGEEFRMPLRSGVPQSYLTHARALVNNAMRCMRITIFREN</sequence>
<protein>
    <submittedName>
        <fullName evidence="1">Uncharacterized protein</fullName>
    </submittedName>
</protein>
<dbReference type="AlphaFoldDB" id="A0A8X6G850"/>
<dbReference type="Proteomes" id="UP000887116">
    <property type="component" value="Unassembled WGS sequence"/>
</dbReference>
<name>A0A8X6G850_TRICU</name>
<dbReference type="EMBL" id="BMAO01024814">
    <property type="protein sequence ID" value="GFQ97947.1"/>
    <property type="molecule type" value="Genomic_DNA"/>
</dbReference>
<evidence type="ECO:0000313" key="1">
    <source>
        <dbReference type="EMBL" id="GFQ97947.1"/>
    </source>
</evidence>
<keyword evidence="2" id="KW-1185">Reference proteome</keyword>
<reference evidence="1" key="1">
    <citation type="submission" date="2020-07" db="EMBL/GenBank/DDBJ databases">
        <title>Multicomponent nature underlies the extraordinary mechanical properties of spider dragline silk.</title>
        <authorList>
            <person name="Kono N."/>
            <person name="Nakamura H."/>
            <person name="Mori M."/>
            <person name="Yoshida Y."/>
            <person name="Ohtoshi R."/>
            <person name="Malay A.D."/>
            <person name="Moran D.A.P."/>
            <person name="Tomita M."/>
            <person name="Numata K."/>
            <person name="Arakawa K."/>
        </authorList>
    </citation>
    <scope>NUCLEOTIDE SEQUENCE</scope>
</reference>
<comment type="caution">
    <text evidence="1">The sequence shown here is derived from an EMBL/GenBank/DDBJ whole genome shotgun (WGS) entry which is preliminary data.</text>
</comment>
<gene>
    <name evidence="1" type="primary">NCL1_53807</name>
    <name evidence="1" type="ORF">TNCT_710341</name>
</gene>
<dbReference type="OrthoDB" id="6414224at2759"/>
<accession>A0A8X6G850</accession>
<organism evidence="1 2">
    <name type="scientific">Trichonephila clavata</name>
    <name type="common">Joro spider</name>
    <name type="synonym">Nephila clavata</name>
    <dbReference type="NCBI Taxonomy" id="2740835"/>
    <lineage>
        <taxon>Eukaryota</taxon>
        <taxon>Metazoa</taxon>
        <taxon>Ecdysozoa</taxon>
        <taxon>Arthropoda</taxon>
        <taxon>Chelicerata</taxon>
        <taxon>Arachnida</taxon>
        <taxon>Araneae</taxon>
        <taxon>Araneomorphae</taxon>
        <taxon>Entelegynae</taxon>
        <taxon>Araneoidea</taxon>
        <taxon>Nephilidae</taxon>
        <taxon>Trichonephila</taxon>
    </lineage>
</organism>
<proteinExistence type="predicted"/>